<dbReference type="SMART" id="SM00382">
    <property type="entry name" value="AAA"/>
    <property type="match status" value="1"/>
</dbReference>
<name>A0A9E2W3H3_9BACT</name>
<evidence type="ECO:0000256" key="1">
    <source>
        <dbReference type="ARBA" id="ARBA00022448"/>
    </source>
</evidence>
<dbReference type="PROSITE" id="PS50893">
    <property type="entry name" value="ABC_TRANSPORTER_2"/>
    <property type="match status" value="1"/>
</dbReference>
<dbReference type="GO" id="GO:0043190">
    <property type="term" value="C:ATP-binding cassette (ABC) transporter complex"/>
    <property type="evidence" value="ECO:0007669"/>
    <property type="project" value="InterPro"/>
</dbReference>
<dbReference type="Proteomes" id="UP000812270">
    <property type="component" value="Unassembled WGS sequence"/>
</dbReference>
<dbReference type="PANTHER" id="PTHR42781">
    <property type="entry name" value="SPERMIDINE/PUTRESCINE IMPORT ATP-BINDING PROTEIN POTA"/>
    <property type="match status" value="1"/>
</dbReference>
<dbReference type="AlphaFoldDB" id="A0A9E2W3H3"/>
<dbReference type="Pfam" id="PF08402">
    <property type="entry name" value="TOBE_2"/>
    <property type="match status" value="1"/>
</dbReference>
<dbReference type="EMBL" id="JAHSPG010000003">
    <property type="protein sequence ID" value="MBV4356779.1"/>
    <property type="molecule type" value="Genomic_DNA"/>
</dbReference>
<dbReference type="GO" id="GO:0022857">
    <property type="term" value="F:transmembrane transporter activity"/>
    <property type="evidence" value="ECO:0007669"/>
    <property type="project" value="InterPro"/>
</dbReference>
<dbReference type="InterPro" id="IPR003593">
    <property type="entry name" value="AAA+_ATPase"/>
</dbReference>
<dbReference type="RefSeq" id="WP_217790418.1">
    <property type="nucleotide sequence ID" value="NZ_JAHSPG010000003.1"/>
</dbReference>
<organism evidence="5 6">
    <name type="scientific">Pinibacter aurantiacus</name>
    <dbReference type="NCBI Taxonomy" id="2851599"/>
    <lineage>
        <taxon>Bacteria</taxon>
        <taxon>Pseudomonadati</taxon>
        <taxon>Bacteroidota</taxon>
        <taxon>Chitinophagia</taxon>
        <taxon>Chitinophagales</taxon>
        <taxon>Chitinophagaceae</taxon>
        <taxon>Pinibacter</taxon>
    </lineage>
</organism>
<proteinExistence type="predicted"/>
<reference evidence="5" key="1">
    <citation type="submission" date="2021-06" db="EMBL/GenBank/DDBJ databases">
        <authorList>
            <person name="Huq M.A."/>
        </authorList>
    </citation>
    <scope>NUCLEOTIDE SEQUENCE</scope>
    <source>
        <strain evidence="5">MAH-26</strain>
    </source>
</reference>
<keyword evidence="3 5" id="KW-0067">ATP-binding</keyword>
<sequence length="325" mass="35921">MTFLQVTDIYKRIETSDVLNGVSFSQNKTQNIAIAGETGSGKSTLLKSIAGLSQPDQGNIYFEGTRVEGPAEKLIPGHAGIAYLSQHYELLNNYRVEELLSYANELPEEEANKLFDICEISHLLKRRTDKLSGGEKQRIAMARLLISSPRLLLLDEPFSNLDLIHKNTLKKVIKDIQEHLGTSCIICSHDPFDTLSWADEIIVLKNGKIAQQGTPQEIYKHPTNEYVAGLFGSYNLIPADNAGIFGKFILAGSNLLIRPESFKIVGAETNNAIKGIVKKVSFEGSLHDLTITIPGTTITAKTIDNHYKEGDIVYLTLSAGDVWYL</sequence>
<dbReference type="PROSITE" id="PS00211">
    <property type="entry name" value="ABC_TRANSPORTER_1"/>
    <property type="match status" value="1"/>
</dbReference>
<evidence type="ECO:0000256" key="3">
    <source>
        <dbReference type="ARBA" id="ARBA00022840"/>
    </source>
</evidence>
<keyword evidence="6" id="KW-1185">Reference proteome</keyword>
<dbReference type="InterPro" id="IPR003439">
    <property type="entry name" value="ABC_transporter-like_ATP-bd"/>
</dbReference>
<dbReference type="InterPro" id="IPR013611">
    <property type="entry name" value="Transp-assoc_OB_typ2"/>
</dbReference>
<dbReference type="PANTHER" id="PTHR42781:SF4">
    <property type="entry name" value="SPERMIDINE_PUTRESCINE IMPORT ATP-BINDING PROTEIN POTA"/>
    <property type="match status" value="1"/>
</dbReference>
<dbReference type="GO" id="GO:0016887">
    <property type="term" value="F:ATP hydrolysis activity"/>
    <property type="evidence" value="ECO:0007669"/>
    <property type="project" value="InterPro"/>
</dbReference>
<keyword evidence="1" id="KW-0813">Transport</keyword>
<accession>A0A9E2W3H3</accession>
<dbReference type="GO" id="GO:0005524">
    <property type="term" value="F:ATP binding"/>
    <property type="evidence" value="ECO:0007669"/>
    <property type="project" value="UniProtKB-KW"/>
</dbReference>
<feature type="domain" description="ABC transporter" evidence="4">
    <location>
        <begin position="4"/>
        <end position="231"/>
    </location>
</feature>
<gene>
    <name evidence="5" type="ORF">KTO63_06420</name>
</gene>
<keyword evidence="2" id="KW-0547">Nucleotide-binding</keyword>
<evidence type="ECO:0000313" key="5">
    <source>
        <dbReference type="EMBL" id="MBV4356779.1"/>
    </source>
</evidence>
<protein>
    <submittedName>
        <fullName evidence="5">ABC transporter ATP-binding protein</fullName>
    </submittedName>
</protein>
<dbReference type="Pfam" id="PF00005">
    <property type="entry name" value="ABC_tran"/>
    <property type="match status" value="1"/>
</dbReference>
<evidence type="ECO:0000259" key="4">
    <source>
        <dbReference type="PROSITE" id="PS50893"/>
    </source>
</evidence>
<dbReference type="InterPro" id="IPR050093">
    <property type="entry name" value="ABC_SmlMolc_Importer"/>
</dbReference>
<evidence type="ECO:0000256" key="2">
    <source>
        <dbReference type="ARBA" id="ARBA00022741"/>
    </source>
</evidence>
<comment type="caution">
    <text evidence="5">The sequence shown here is derived from an EMBL/GenBank/DDBJ whole genome shotgun (WGS) entry which is preliminary data.</text>
</comment>
<dbReference type="InterPro" id="IPR017871">
    <property type="entry name" value="ABC_transporter-like_CS"/>
</dbReference>
<evidence type="ECO:0000313" key="6">
    <source>
        <dbReference type="Proteomes" id="UP000812270"/>
    </source>
</evidence>